<sequence length="272" mass="32267">MNKQNQIIKIKEIELAFLKYFSNKNYKLVDIDLIEKLDWSHLTKEDLLQMKERNFWQNNNHIYSLRHDFTDQLLRYHSIFPTDFKKVAYSGPIVRNNEVISQIGIENYLPIYNQFNDSFNDFYHFIKTYLKDDIQLIILGHYQLLNELLEEKYRTLVIKNMIEERNLSGLKHQLPHNHPILKLLSESTRHQLSKLSQYLDQSSQTLLTLKSWEEQLIKQGLTNIHLDISAQPSRSYYKGVFIRCYLNKHDTSILTGGFYSGDLQGYGMALTL</sequence>
<dbReference type="GO" id="GO:0140096">
    <property type="term" value="F:catalytic activity, acting on a protein"/>
    <property type="evidence" value="ECO:0007669"/>
    <property type="project" value="UniProtKB-ARBA"/>
</dbReference>
<reference evidence="2" key="1">
    <citation type="submission" date="2023-07" db="EMBL/GenBank/DDBJ databases">
        <title>Genome content predicts the carbon catabolic preferences of heterotrophic bacteria.</title>
        <authorList>
            <person name="Gralka M."/>
        </authorList>
    </citation>
    <scope>NUCLEOTIDE SEQUENCE</scope>
    <source>
        <strain evidence="2">E2R20</strain>
    </source>
</reference>
<dbReference type="InterPro" id="IPR045864">
    <property type="entry name" value="aa-tRNA-synth_II/BPL/LPL"/>
</dbReference>
<evidence type="ECO:0000313" key="2">
    <source>
        <dbReference type="EMBL" id="MDO6574067.1"/>
    </source>
</evidence>
<dbReference type="Pfam" id="PF13393">
    <property type="entry name" value="tRNA-synt_His"/>
    <property type="match status" value="1"/>
</dbReference>
<keyword evidence="2" id="KW-0328">Glycosyltransferase</keyword>
<evidence type="ECO:0000313" key="3">
    <source>
        <dbReference type="Proteomes" id="UP001170310"/>
    </source>
</evidence>
<dbReference type="GeneID" id="72470718"/>
<keyword evidence="2" id="KW-0808">Transferase</keyword>
<dbReference type="SUPFAM" id="SSF55681">
    <property type="entry name" value="Class II aaRS and biotin synthetases"/>
    <property type="match status" value="1"/>
</dbReference>
<name>A0AAW7YVE3_9STAP</name>
<keyword evidence="3" id="KW-1185">Reference proteome</keyword>
<organism evidence="2 3">
    <name type="scientific">Staphylococcus pasteuri_A</name>
    <dbReference type="NCBI Taxonomy" id="3062664"/>
    <lineage>
        <taxon>Bacteria</taxon>
        <taxon>Bacillati</taxon>
        <taxon>Bacillota</taxon>
        <taxon>Bacilli</taxon>
        <taxon>Bacillales</taxon>
        <taxon>Staphylococcaceae</taxon>
        <taxon>Staphylococcus</taxon>
    </lineage>
</organism>
<dbReference type="InterPro" id="IPR041715">
    <property type="entry name" value="HisRS-like_core"/>
</dbReference>
<dbReference type="GO" id="GO:0016757">
    <property type="term" value="F:glycosyltransferase activity"/>
    <property type="evidence" value="ECO:0007669"/>
    <property type="project" value="UniProtKB-KW"/>
</dbReference>
<protein>
    <submittedName>
        <fullName evidence="2">ATP phosphoribosyltransferase regulatory subunit</fullName>
    </submittedName>
</protein>
<dbReference type="Proteomes" id="UP001170310">
    <property type="component" value="Unassembled WGS sequence"/>
</dbReference>
<comment type="caution">
    <text evidence="2">The sequence shown here is derived from an EMBL/GenBank/DDBJ whole genome shotgun (WGS) entry which is preliminary data.</text>
</comment>
<dbReference type="AlphaFoldDB" id="A0AAW7YVE3"/>
<dbReference type="Gene3D" id="3.30.930.10">
    <property type="entry name" value="Bira Bifunctional Protein, Domain 2"/>
    <property type="match status" value="2"/>
</dbReference>
<dbReference type="RefSeq" id="WP_046466563.1">
    <property type="nucleotide sequence ID" value="NZ_JAUOQO010000006.1"/>
</dbReference>
<accession>A0AAW7YVE3</accession>
<feature type="domain" description="Class II Histidinyl-tRNA synthetase (HisRS)-like catalytic core" evidence="1">
    <location>
        <begin position="7"/>
        <end position="261"/>
    </location>
</feature>
<dbReference type="NCBIfam" id="NF008947">
    <property type="entry name" value="PRK12294.1"/>
    <property type="match status" value="1"/>
</dbReference>
<evidence type="ECO:0000259" key="1">
    <source>
        <dbReference type="Pfam" id="PF13393"/>
    </source>
</evidence>
<dbReference type="EMBL" id="JAUOQO010000006">
    <property type="protein sequence ID" value="MDO6574067.1"/>
    <property type="molecule type" value="Genomic_DNA"/>
</dbReference>
<gene>
    <name evidence="2" type="ORF">Q4528_07835</name>
</gene>
<proteinExistence type="predicted"/>